<feature type="domain" description="Exonuclease" evidence="3">
    <location>
        <begin position="13"/>
        <end position="165"/>
    </location>
</feature>
<dbReference type="GO" id="GO:0006259">
    <property type="term" value="P:DNA metabolic process"/>
    <property type="evidence" value="ECO:0007669"/>
    <property type="project" value="UniProtKB-ARBA"/>
</dbReference>
<keyword evidence="1" id="KW-0540">Nuclease</keyword>
<gene>
    <name evidence="4" type="ORF">C9J27_05530</name>
</gene>
<dbReference type="Proteomes" id="UP000241426">
    <property type="component" value="Unassembled WGS sequence"/>
</dbReference>
<dbReference type="SUPFAM" id="SSF53098">
    <property type="entry name" value="Ribonuclease H-like"/>
    <property type="match status" value="1"/>
</dbReference>
<evidence type="ECO:0000313" key="5">
    <source>
        <dbReference type="Proteomes" id="UP000241426"/>
    </source>
</evidence>
<reference evidence="4 5" key="1">
    <citation type="submission" date="2018-01" db="EMBL/GenBank/DDBJ databases">
        <title>Whole genome sequencing of Histamine producing bacteria.</title>
        <authorList>
            <person name="Butler K."/>
        </authorList>
    </citation>
    <scope>NUCLEOTIDE SEQUENCE [LARGE SCALE GENOMIC DNA]</scope>
    <source>
        <strain evidence="4 5">FS-7.2</strain>
    </source>
</reference>
<evidence type="ECO:0000256" key="1">
    <source>
        <dbReference type="ARBA" id="ARBA00022722"/>
    </source>
</evidence>
<dbReference type="RefSeq" id="WP_107289227.1">
    <property type="nucleotide sequence ID" value="NZ_PYNF01000003.1"/>
</dbReference>
<dbReference type="GO" id="GO:0003676">
    <property type="term" value="F:nucleic acid binding"/>
    <property type="evidence" value="ECO:0007669"/>
    <property type="project" value="InterPro"/>
</dbReference>
<evidence type="ECO:0000256" key="2">
    <source>
        <dbReference type="ARBA" id="ARBA00022839"/>
    </source>
</evidence>
<dbReference type="EMBL" id="PYNF01000003">
    <property type="protein sequence ID" value="PSV00597.1"/>
    <property type="molecule type" value="Genomic_DNA"/>
</dbReference>
<dbReference type="InterPro" id="IPR012337">
    <property type="entry name" value="RNaseH-like_sf"/>
</dbReference>
<dbReference type="Gene3D" id="3.30.420.10">
    <property type="entry name" value="Ribonuclease H-like superfamily/Ribonuclease H"/>
    <property type="match status" value="1"/>
</dbReference>
<dbReference type="Pfam" id="PF00929">
    <property type="entry name" value="RNase_T"/>
    <property type="match status" value="1"/>
</dbReference>
<dbReference type="InterPro" id="IPR013520">
    <property type="entry name" value="Ribonucl_H"/>
</dbReference>
<keyword evidence="2" id="KW-0378">Hydrolase</keyword>
<accession>A0A2T3KLS5</accession>
<protein>
    <recommendedName>
        <fullName evidence="3">Exonuclease domain-containing protein</fullName>
    </recommendedName>
</protein>
<sequence>MAYSKDYDTNEIVMLDVEASSLNPKISFPIEIAWVSLAGEEDCFLINPESVANWDDWDELSQKVHKIKRSELCKNGISATEAVNRLSSQLNGCIVLSDCADNDTSWVDKLFKSVGASRNFSIIDIYDFAINNGMNSRKAGSFFFEKKSENIEHRALPDCKQNIDICKRIGILDESLFKQNEE</sequence>
<dbReference type="InterPro" id="IPR036397">
    <property type="entry name" value="RNaseH_sf"/>
</dbReference>
<proteinExistence type="predicted"/>
<evidence type="ECO:0000259" key="3">
    <source>
        <dbReference type="Pfam" id="PF00929"/>
    </source>
</evidence>
<organism evidence="4 5">
    <name type="scientific">Photobacterium kishitanii</name>
    <dbReference type="NCBI Taxonomy" id="318456"/>
    <lineage>
        <taxon>Bacteria</taxon>
        <taxon>Pseudomonadati</taxon>
        <taxon>Pseudomonadota</taxon>
        <taxon>Gammaproteobacteria</taxon>
        <taxon>Vibrionales</taxon>
        <taxon>Vibrionaceae</taxon>
        <taxon>Photobacterium</taxon>
    </lineage>
</organism>
<comment type="caution">
    <text evidence="4">The sequence shown here is derived from an EMBL/GenBank/DDBJ whole genome shotgun (WGS) entry which is preliminary data.</text>
</comment>
<dbReference type="AlphaFoldDB" id="A0A2T3KLS5"/>
<evidence type="ECO:0000313" key="4">
    <source>
        <dbReference type="EMBL" id="PSV00597.1"/>
    </source>
</evidence>
<name>A0A2T3KLS5_9GAMM</name>
<keyword evidence="2" id="KW-0269">Exonuclease</keyword>
<dbReference type="GO" id="GO:0004527">
    <property type="term" value="F:exonuclease activity"/>
    <property type="evidence" value="ECO:0007669"/>
    <property type="project" value="UniProtKB-KW"/>
</dbReference>